<organism evidence="11 12">
    <name type="scientific">Motilimonas pumila</name>
    <dbReference type="NCBI Taxonomy" id="2303987"/>
    <lineage>
        <taxon>Bacteria</taxon>
        <taxon>Pseudomonadati</taxon>
        <taxon>Pseudomonadota</taxon>
        <taxon>Gammaproteobacteria</taxon>
        <taxon>Alteromonadales</taxon>
        <taxon>Alteromonadales genera incertae sedis</taxon>
        <taxon>Motilimonas</taxon>
    </lineage>
</organism>
<dbReference type="NCBIfam" id="TIGR00797">
    <property type="entry name" value="matE"/>
    <property type="match status" value="1"/>
</dbReference>
<feature type="transmembrane region" description="Helical" evidence="10">
    <location>
        <begin position="418"/>
        <end position="437"/>
    </location>
</feature>
<keyword evidence="4" id="KW-1003">Cell membrane</keyword>
<protein>
    <recommendedName>
        <fullName evidence="9">Multidrug-efflux transporter</fullName>
    </recommendedName>
</protein>
<feature type="transmembrane region" description="Helical" evidence="10">
    <location>
        <begin position="275"/>
        <end position="296"/>
    </location>
</feature>
<dbReference type="OrthoDB" id="9780160at2"/>
<evidence type="ECO:0000256" key="1">
    <source>
        <dbReference type="ARBA" id="ARBA00004429"/>
    </source>
</evidence>
<evidence type="ECO:0000256" key="9">
    <source>
        <dbReference type="ARBA" id="ARBA00031636"/>
    </source>
</evidence>
<dbReference type="GO" id="GO:0005886">
    <property type="term" value="C:plasma membrane"/>
    <property type="evidence" value="ECO:0007669"/>
    <property type="project" value="UniProtKB-SubCell"/>
</dbReference>
<dbReference type="InterPro" id="IPR050222">
    <property type="entry name" value="MATE_MdtK"/>
</dbReference>
<proteinExistence type="predicted"/>
<dbReference type="CDD" id="cd13131">
    <property type="entry name" value="MATE_NorM_like"/>
    <property type="match status" value="1"/>
</dbReference>
<dbReference type="AlphaFoldDB" id="A0A418Y9Y5"/>
<dbReference type="PIRSF" id="PIRSF006603">
    <property type="entry name" value="DinF"/>
    <property type="match status" value="1"/>
</dbReference>
<reference evidence="11 12" key="2">
    <citation type="submission" date="2019-01" db="EMBL/GenBank/DDBJ databases">
        <title>Motilimonas pumilus sp. nov., isolated from the gut of sea cucumber (Apostichopus japonicus).</title>
        <authorList>
            <person name="Wang F.-Q."/>
            <person name="Ren L.-H."/>
            <person name="Lin Y.-W."/>
            <person name="Sun G.-H."/>
            <person name="Du Z.-J."/>
            <person name="Zhao J.-X."/>
            <person name="Liu X.-J."/>
            <person name="Liu L.-J."/>
        </authorList>
    </citation>
    <scope>NUCLEOTIDE SEQUENCE [LARGE SCALE GENOMIC DNA]</scope>
    <source>
        <strain evidence="11 12">PLHSC7-2</strain>
    </source>
</reference>
<dbReference type="GO" id="GO:0015297">
    <property type="term" value="F:antiporter activity"/>
    <property type="evidence" value="ECO:0007669"/>
    <property type="project" value="UniProtKB-KW"/>
</dbReference>
<keyword evidence="2" id="KW-0813">Transport</keyword>
<feature type="transmembrane region" description="Helical" evidence="10">
    <location>
        <begin position="158"/>
        <end position="180"/>
    </location>
</feature>
<dbReference type="PANTHER" id="PTHR43298:SF2">
    <property type="entry name" value="FMN_FAD EXPORTER YEEO-RELATED"/>
    <property type="match status" value="1"/>
</dbReference>
<keyword evidence="3" id="KW-0050">Antiport</keyword>
<comment type="caution">
    <text evidence="11">The sequence shown here is derived from an EMBL/GenBank/DDBJ whole genome shotgun (WGS) entry which is preliminary data.</text>
</comment>
<dbReference type="RefSeq" id="WP_119912374.1">
    <property type="nucleotide sequence ID" value="NZ_QZCH01000040.1"/>
</dbReference>
<dbReference type="GO" id="GO:0042910">
    <property type="term" value="F:xenobiotic transmembrane transporter activity"/>
    <property type="evidence" value="ECO:0007669"/>
    <property type="project" value="InterPro"/>
</dbReference>
<keyword evidence="8 10" id="KW-0472">Membrane</keyword>
<evidence type="ECO:0000256" key="3">
    <source>
        <dbReference type="ARBA" id="ARBA00022449"/>
    </source>
</evidence>
<accession>A0A418Y9Y5</accession>
<reference evidence="11 12" key="1">
    <citation type="submission" date="2018-09" db="EMBL/GenBank/DDBJ databases">
        <authorList>
            <person name="Wang F."/>
        </authorList>
    </citation>
    <scope>NUCLEOTIDE SEQUENCE [LARGE SCALE GENOMIC DNA]</scope>
    <source>
        <strain evidence="11 12">PLHSC7-2</strain>
    </source>
</reference>
<feature type="transmembrane region" description="Helical" evidence="10">
    <location>
        <begin position="128"/>
        <end position="146"/>
    </location>
</feature>
<feature type="transmembrane region" description="Helical" evidence="10">
    <location>
        <begin position="347"/>
        <end position="365"/>
    </location>
</feature>
<feature type="transmembrane region" description="Helical" evidence="10">
    <location>
        <begin position="186"/>
        <end position="213"/>
    </location>
</feature>
<dbReference type="GO" id="GO:0006811">
    <property type="term" value="P:monoatomic ion transport"/>
    <property type="evidence" value="ECO:0007669"/>
    <property type="project" value="UniProtKB-KW"/>
</dbReference>
<keyword evidence="12" id="KW-1185">Reference proteome</keyword>
<keyword evidence="5 10" id="KW-0812">Transmembrane</keyword>
<evidence type="ECO:0000256" key="6">
    <source>
        <dbReference type="ARBA" id="ARBA00022989"/>
    </source>
</evidence>
<evidence type="ECO:0000256" key="8">
    <source>
        <dbReference type="ARBA" id="ARBA00023136"/>
    </source>
</evidence>
<evidence type="ECO:0000256" key="7">
    <source>
        <dbReference type="ARBA" id="ARBA00023065"/>
    </source>
</evidence>
<feature type="transmembrane region" description="Helical" evidence="10">
    <location>
        <begin position="51"/>
        <end position="72"/>
    </location>
</feature>
<dbReference type="PANTHER" id="PTHR43298">
    <property type="entry name" value="MULTIDRUG RESISTANCE PROTEIN NORM-RELATED"/>
    <property type="match status" value="1"/>
</dbReference>
<evidence type="ECO:0000313" key="11">
    <source>
        <dbReference type="EMBL" id="RJG38598.1"/>
    </source>
</evidence>
<dbReference type="Proteomes" id="UP000283255">
    <property type="component" value="Unassembled WGS sequence"/>
</dbReference>
<feature type="transmembrane region" description="Helical" evidence="10">
    <location>
        <begin position="12"/>
        <end position="31"/>
    </location>
</feature>
<feature type="transmembrane region" description="Helical" evidence="10">
    <location>
        <begin position="317"/>
        <end position="335"/>
    </location>
</feature>
<evidence type="ECO:0000256" key="5">
    <source>
        <dbReference type="ARBA" id="ARBA00022692"/>
    </source>
</evidence>
<evidence type="ECO:0000256" key="2">
    <source>
        <dbReference type="ARBA" id="ARBA00022448"/>
    </source>
</evidence>
<name>A0A418Y9Y5_9GAMM</name>
<evidence type="ECO:0000313" key="12">
    <source>
        <dbReference type="Proteomes" id="UP000283255"/>
    </source>
</evidence>
<gene>
    <name evidence="11" type="ORF">D1Z90_18980</name>
</gene>
<evidence type="ECO:0000256" key="4">
    <source>
        <dbReference type="ARBA" id="ARBA00022475"/>
    </source>
</evidence>
<comment type="subcellular location">
    <subcellularLocation>
        <location evidence="1">Cell inner membrane</location>
        <topology evidence="1">Multi-pass membrane protein</topology>
    </subcellularLocation>
</comment>
<evidence type="ECO:0000256" key="10">
    <source>
        <dbReference type="SAM" id="Phobius"/>
    </source>
</evidence>
<dbReference type="Pfam" id="PF01554">
    <property type="entry name" value="MatE"/>
    <property type="match status" value="2"/>
</dbReference>
<keyword evidence="7" id="KW-0406">Ion transport</keyword>
<keyword evidence="6 10" id="KW-1133">Transmembrane helix</keyword>
<dbReference type="InterPro" id="IPR048279">
    <property type="entry name" value="MdtK-like"/>
</dbReference>
<dbReference type="InterPro" id="IPR002528">
    <property type="entry name" value="MATE_fam"/>
</dbReference>
<feature type="transmembrane region" description="Helical" evidence="10">
    <location>
        <begin position="84"/>
        <end position="108"/>
    </location>
</feature>
<dbReference type="EMBL" id="QZCH01000040">
    <property type="protein sequence ID" value="RJG38598.1"/>
    <property type="molecule type" value="Genomic_DNA"/>
</dbReference>
<feature type="transmembrane region" description="Helical" evidence="10">
    <location>
        <begin position="234"/>
        <end position="263"/>
    </location>
</feature>
<feature type="transmembrane region" description="Helical" evidence="10">
    <location>
        <begin position="385"/>
        <end position="406"/>
    </location>
</feature>
<sequence>MQHYFQQVKQLVKLTWPILIAQVAMTTMGFIDTVMAGNVSATDMAAVAVASSFWVPGILLLQGLTMAVVPIVSSLNGGKKRSQVPFTVIQALWLAGAMSILLMFILYQSSQLFHYLDIEPELARLAEGYLHAVIWGMPAFALYLVLRNFCEGLSRTVPSMVIGFVGLAVNIPANYIFIFGKFGMPALGGVGCGVATAIVYIAMGLSMLAYVLIDRELKALHPFKRFIAPNVKQIKRLFVLGFPIAAATFFEVTLFAMVALLLAPLGADIVASHQVAINFSSIIFMIPLSIGMAVSIRVGHCLGARDPQQAKLAANSALGFGLVVALFTACFTLFLRHEIAGFYTSDTTVVTLAAHLLMIATIYQFSDTLQVVAAGILRGYKDTQVILYITLVAFWLIGFPIGYVLSLTDWLTPAMGAQGFWIGFISGLTSAAVMLCLRLKTNYDRTLAHSHHKIPSRG</sequence>